<reference evidence="1" key="1">
    <citation type="submission" date="2021-05" db="EMBL/GenBank/DDBJ databases">
        <title>Draft genomes of bacteria isolated from model marine particles.</title>
        <authorList>
            <person name="Datta M.S."/>
            <person name="Schwartzman J.A."/>
            <person name="Enke T.N."/>
            <person name="Saavedra J."/>
            <person name="Cermak N."/>
            <person name="Cordero O.X."/>
        </authorList>
    </citation>
    <scope>NUCLEOTIDE SEQUENCE</scope>
    <source>
        <strain evidence="1">I2M19</strain>
    </source>
</reference>
<evidence type="ECO:0000313" key="1">
    <source>
        <dbReference type="EMBL" id="MBU2950420.1"/>
    </source>
</evidence>
<proteinExistence type="predicted"/>
<dbReference type="Proteomes" id="UP001647509">
    <property type="component" value="Unassembled WGS sequence"/>
</dbReference>
<keyword evidence="2" id="KW-1185">Reference proteome</keyword>
<comment type="caution">
    <text evidence="1">The sequence shown here is derived from an EMBL/GenBank/DDBJ whole genome shotgun (WGS) entry which is preliminary data.</text>
</comment>
<gene>
    <name evidence="1" type="ORF">KO493_06910</name>
</gene>
<protein>
    <submittedName>
        <fullName evidence="1">YtxH domain-containing protein</fullName>
    </submittedName>
</protein>
<organism evidence="1 2">
    <name type="scientific">Pseudotamlana agarivorans</name>
    <dbReference type="NCBI Taxonomy" id="481183"/>
    <lineage>
        <taxon>Bacteria</taxon>
        <taxon>Pseudomonadati</taxon>
        <taxon>Bacteroidota</taxon>
        <taxon>Flavobacteriia</taxon>
        <taxon>Flavobacteriales</taxon>
        <taxon>Flavobacteriaceae</taxon>
        <taxon>Pseudotamlana</taxon>
    </lineage>
</organism>
<dbReference type="EMBL" id="JAHKPD010000012">
    <property type="protein sequence ID" value="MBU2950420.1"/>
    <property type="molecule type" value="Genomic_DNA"/>
</dbReference>
<accession>A0ACC5U806</accession>
<evidence type="ECO:0000313" key="2">
    <source>
        <dbReference type="Proteomes" id="UP001647509"/>
    </source>
</evidence>
<name>A0ACC5U806_9FLAO</name>
<sequence>MNDNGNTFLGLLAGTAIGAVLGILFAPDKGVNTRQRLSDEADTAKHKLSDLAQELREQAMSTASTQKKSLDEHVESIVSDVSYKADDIISTLEKKLKDLKDKNKNLQKS</sequence>